<dbReference type="RefSeq" id="WP_066086595.1">
    <property type="nucleotide sequence ID" value="NZ_CP126114.1"/>
</dbReference>
<organism evidence="1 2">
    <name type="scientific">Neobacillus novalis</name>
    <dbReference type="NCBI Taxonomy" id="220687"/>
    <lineage>
        <taxon>Bacteria</taxon>
        <taxon>Bacillati</taxon>
        <taxon>Bacillota</taxon>
        <taxon>Bacilli</taxon>
        <taxon>Bacillales</taxon>
        <taxon>Bacillaceae</taxon>
        <taxon>Neobacillus</taxon>
    </lineage>
</organism>
<reference evidence="1" key="1">
    <citation type="submission" date="2023-05" db="EMBL/GenBank/DDBJ databases">
        <title>Comparative genomics of Bacillaceae isolates and their secondary metabolite potential.</title>
        <authorList>
            <person name="Song L."/>
            <person name="Nielsen L.J."/>
            <person name="Mohite O."/>
            <person name="Xu X."/>
            <person name="Weber T."/>
            <person name="Kovacs A.T."/>
        </authorList>
    </citation>
    <scope>NUCLEOTIDE SEQUENCE</scope>
    <source>
        <strain evidence="1">XLM17</strain>
    </source>
</reference>
<protein>
    <submittedName>
        <fullName evidence="1">DUF3006 domain-containing protein</fullName>
    </submittedName>
</protein>
<dbReference type="Pfam" id="PF11213">
    <property type="entry name" value="DUF3006"/>
    <property type="match status" value="1"/>
</dbReference>
<proteinExistence type="predicted"/>
<evidence type="ECO:0000313" key="2">
    <source>
        <dbReference type="Proteomes" id="UP001178288"/>
    </source>
</evidence>
<dbReference type="Proteomes" id="UP001178288">
    <property type="component" value="Chromosome"/>
</dbReference>
<dbReference type="AlphaFoldDB" id="A0AA95SET4"/>
<dbReference type="InterPro" id="IPR021377">
    <property type="entry name" value="DUF3006"/>
</dbReference>
<keyword evidence="2" id="KW-1185">Reference proteome</keyword>
<dbReference type="KEGG" id="nnv:QNH39_12170"/>
<dbReference type="EMBL" id="CP126114">
    <property type="protein sequence ID" value="WHY88543.1"/>
    <property type="molecule type" value="Genomic_DNA"/>
</dbReference>
<accession>A0AA95SET4</accession>
<gene>
    <name evidence="1" type="ORF">QNH39_12170</name>
</gene>
<evidence type="ECO:0000313" key="1">
    <source>
        <dbReference type="EMBL" id="WHY88543.1"/>
    </source>
</evidence>
<sequence length="70" mass="8050">MKLIIDRFEGDLVVCEKEDGTFVDIRTNRLPSGARVGDILVMDGEHISVDVTGTQERRKQINKLMEDMWE</sequence>
<name>A0AA95SET4_9BACI</name>
<dbReference type="Gene3D" id="6.20.120.50">
    <property type="match status" value="1"/>
</dbReference>